<dbReference type="InterPro" id="IPR052570">
    <property type="entry name" value="FliJ"/>
</dbReference>
<keyword evidence="11" id="KW-0969">Cilium</keyword>
<keyword evidence="11" id="KW-0966">Cell projection</keyword>
<dbReference type="GO" id="GO:0071973">
    <property type="term" value="P:bacterial-type flagellum-dependent cell motility"/>
    <property type="evidence" value="ECO:0007669"/>
    <property type="project" value="InterPro"/>
</dbReference>
<comment type="subcellular location">
    <subcellularLocation>
        <location evidence="1">Cell membrane</location>
        <topology evidence="1">Peripheral membrane protein</topology>
        <orientation evidence="1">Cytoplasmic side</orientation>
    </subcellularLocation>
</comment>
<dbReference type="GO" id="GO:0044781">
    <property type="term" value="P:bacterial-type flagellum organization"/>
    <property type="evidence" value="ECO:0007669"/>
    <property type="project" value="UniProtKB-KW"/>
</dbReference>
<evidence type="ECO:0000256" key="9">
    <source>
        <dbReference type="ARBA" id="ARBA00023136"/>
    </source>
</evidence>
<dbReference type="InterPro" id="IPR053716">
    <property type="entry name" value="Flag_assembly_chemotaxis_eff"/>
</dbReference>
<dbReference type="InterPro" id="IPR012823">
    <property type="entry name" value="Flagell_FliJ"/>
</dbReference>
<evidence type="ECO:0000256" key="2">
    <source>
        <dbReference type="ARBA" id="ARBA00010004"/>
    </source>
</evidence>
<dbReference type="GeneID" id="51113215"/>
<reference evidence="11 12" key="1">
    <citation type="journal article" date="2015" name="Stand. Genomic Sci.">
        <title>Genomic Encyclopedia of Bacterial and Archaeal Type Strains, Phase III: the genomes of soil and plant-associated and newly described type strains.</title>
        <authorList>
            <person name="Whitman W.B."/>
            <person name="Woyke T."/>
            <person name="Klenk H.P."/>
            <person name="Zhou Y."/>
            <person name="Lilburn T.G."/>
            <person name="Beck B.J."/>
            <person name="De Vos P."/>
            <person name="Vandamme P."/>
            <person name="Eisen J.A."/>
            <person name="Garrity G."/>
            <person name="Hugenholtz P."/>
            <person name="Kyrpides N.C."/>
        </authorList>
    </citation>
    <scope>NUCLEOTIDE SEQUENCE [LARGE SCALE GENOMIC DNA]</scope>
    <source>
        <strain evidence="11 12">DSM 64</strain>
    </source>
</reference>
<keyword evidence="5" id="KW-1003">Cell membrane</keyword>
<dbReference type="GO" id="GO:0006935">
    <property type="term" value="P:chemotaxis"/>
    <property type="evidence" value="ECO:0007669"/>
    <property type="project" value="UniProtKB-KW"/>
</dbReference>
<protein>
    <recommendedName>
        <fullName evidence="3">Flagellar FliJ protein</fullName>
    </recommendedName>
</protein>
<name>A0A561XCH5_ACIDE</name>
<keyword evidence="6" id="KW-0145">Chemotaxis</keyword>
<sequence length="149" mass="16903">MSNLNALSVAVEVASRKRDDARKVLQDTLAAEQAARAQLDQLEDYARETESRWGMKADTAMQPEVMYHHYHFMDRLGHAASIQTSVVGDQSARVQAAQRALLAAELRLASLRKVVDKRRNDLALQQQRRDQKQTDERAALQYRNAGQEN</sequence>
<comment type="similarity">
    <text evidence="2">Belongs to the FliJ family.</text>
</comment>
<evidence type="ECO:0000256" key="10">
    <source>
        <dbReference type="ARBA" id="ARBA00023225"/>
    </source>
</evidence>
<evidence type="ECO:0000313" key="11">
    <source>
        <dbReference type="EMBL" id="TWG33821.1"/>
    </source>
</evidence>
<dbReference type="Proteomes" id="UP000321485">
    <property type="component" value="Unassembled WGS sequence"/>
</dbReference>
<keyword evidence="7" id="KW-1005">Bacterial flagellum biogenesis</keyword>
<dbReference type="GO" id="GO:0005886">
    <property type="term" value="C:plasma membrane"/>
    <property type="evidence" value="ECO:0007669"/>
    <property type="project" value="UniProtKB-SubCell"/>
</dbReference>
<dbReference type="AlphaFoldDB" id="A0A561XCH5"/>
<dbReference type="GO" id="GO:0015031">
    <property type="term" value="P:protein transport"/>
    <property type="evidence" value="ECO:0007669"/>
    <property type="project" value="UniProtKB-KW"/>
</dbReference>
<keyword evidence="11" id="KW-0282">Flagellum</keyword>
<dbReference type="RefSeq" id="WP_146872127.1">
    <property type="nucleotide sequence ID" value="NZ_VJWE01000017.1"/>
</dbReference>
<evidence type="ECO:0000256" key="1">
    <source>
        <dbReference type="ARBA" id="ARBA00004413"/>
    </source>
</evidence>
<dbReference type="GO" id="GO:0009288">
    <property type="term" value="C:bacterial-type flagellum"/>
    <property type="evidence" value="ECO:0007669"/>
    <property type="project" value="InterPro"/>
</dbReference>
<evidence type="ECO:0000256" key="5">
    <source>
        <dbReference type="ARBA" id="ARBA00022475"/>
    </source>
</evidence>
<evidence type="ECO:0000256" key="7">
    <source>
        <dbReference type="ARBA" id="ARBA00022795"/>
    </source>
</evidence>
<evidence type="ECO:0000256" key="4">
    <source>
        <dbReference type="ARBA" id="ARBA00022448"/>
    </source>
</evidence>
<evidence type="ECO:0000256" key="8">
    <source>
        <dbReference type="ARBA" id="ARBA00022927"/>
    </source>
</evidence>
<gene>
    <name evidence="11" type="ORF">ATF69_4174</name>
</gene>
<keyword evidence="10" id="KW-1006">Bacterial flagellum protein export</keyword>
<keyword evidence="8" id="KW-0653">Protein transport</keyword>
<keyword evidence="9" id="KW-0472">Membrane</keyword>
<dbReference type="PANTHER" id="PTHR38786:SF1">
    <property type="entry name" value="FLAGELLAR FLIJ PROTEIN"/>
    <property type="match status" value="1"/>
</dbReference>
<comment type="caution">
    <text evidence="11">The sequence shown here is derived from an EMBL/GenBank/DDBJ whole genome shotgun (WGS) entry which is preliminary data.</text>
</comment>
<proteinExistence type="inferred from homology"/>
<organism evidence="11 12">
    <name type="scientific">Acidovorax delafieldii</name>
    <name type="common">Pseudomonas delafieldii</name>
    <dbReference type="NCBI Taxonomy" id="47920"/>
    <lineage>
        <taxon>Bacteria</taxon>
        <taxon>Pseudomonadati</taxon>
        <taxon>Pseudomonadota</taxon>
        <taxon>Betaproteobacteria</taxon>
        <taxon>Burkholderiales</taxon>
        <taxon>Comamonadaceae</taxon>
        <taxon>Acidovorax</taxon>
    </lineage>
</organism>
<keyword evidence="4" id="KW-0813">Transport</keyword>
<evidence type="ECO:0000256" key="6">
    <source>
        <dbReference type="ARBA" id="ARBA00022500"/>
    </source>
</evidence>
<evidence type="ECO:0000256" key="3">
    <source>
        <dbReference type="ARBA" id="ARBA00020392"/>
    </source>
</evidence>
<dbReference type="Pfam" id="PF02050">
    <property type="entry name" value="FliJ"/>
    <property type="match status" value="1"/>
</dbReference>
<dbReference type="PANTHER" id="PTHR38786">
    <property type="entry name" value="FLAGELLAR FLIJ PROTEIN"/>
    <property type="match status" value="1"/>
</dbReference>
<evidence type="ECO:0000313" key="12">
    <source>
        <dbReference type="Proteomes" id="UP000321485"/>
    </source>
</evidence>
<dbReference type="Gene3D" id="1.10.287.1700">
    <property type="match status" value="1"/>
</dbReference>
<accession>A0A561XCH5</accession>
<dbReference type="EMBL" id="VJWE01000017">
    <property type="protein sequence ID" value="TWG33821.1"/>
    <property type="molecule type" value="Genomic_DNA"/>
</dbReference>